<dbReference type="EC" id="2.7.13.3" evidence="2"/>
<dbReference type="InterPro" id="IPR003594">
    <property type="entry name" value="HATPase_dom"/>
</dbReference>
<keyword evidence="4" id="KW-0808">Transferase</keyword>
<evidence type="ECO:0000313" key="13">
    <source>
        <dbReference type="Proteomes" id="UP000055590"/>
    </source>
</evidence>
<dbReference type="RefSeq" id="WP_050725609.1">
    <property type="nucleotide sequence ID" value="NZ_CP012332.1"/>
</dbReference>
<keyword evidence="10" id="KW-0812">Transmembrane</keyword>
<keyword evidence="10" id="KW-0472">Membrane</keyword>
<evidence type="ECO:0000313" key="12">
    <source>
        <dbReference type="EMBL" id="AKU91277.1"/>
    </source>
</evidence>
<dbReference type="PANTHER" id="PTHR43065">
    <property type="entry name" value="SENSOR HISTIDINE KINASE"/>
    <property type="match status" value="1"/>
</dbReference>
<dbReference type="SMART" id="SM00387">
    <property type="entry name" value="HATPase_c"/>
    <property type="match status" value="1"/>
</dbReference>
<dbReference type="PANTHER" id="PTHR43065:SF10">
    <property type="entry name" value="PEROXIDE STRESS-ACTIVATED HISTIDINE KINASE MAK3"/>
    <property type="match status" value="1"/>
</dbReference>
<proteinExistence type="predicted"/>
<dbReference type="SUPFAM" id="SSF55874">
    <property type="entry name" value="ATPase domain of HSP90 chaperone/DNA topoisomerase II/histidine kinase"/>
    <property type="match status" value="1"/>
</dbReference>
<feature type="transmembrane region" description="Helical" evidence="10">
    <location>
        <begin position="151"/>
        <end position="169"/>
    </location>
</feature>
<dbReference type="CDD" id="cd00075">
    <property type="entry name" value="HATPase"/>
    <property type="match status" value="1"/>
</dbReference>
<dbReference type="STRING" id="1391653.AKJ08_1664"/>
<protein>
    <recommendedName>
        <fullName evidence="2">histidine kinase</fullName>
        <ecNumber evidence="2">2.7.13.3</ecNumber>
    </recommendedName>
</protein>
<dbReference type="PRINTS" id="PR00344">
    <property type="entry name" value="BCTRLSENSOR"/>
</dbReference>
<keyword evidence="13" id="KW-1185">Reference proteome</keyword>
<dbReference type="InterPro" id="IPR003018">
    <property type="entry name" value="GAF"/>
</dbReference>
<name>A0A0K1PCQ0_9BACT</name>
<dbReference type="Pfam" id="PF01590">
    <property type="entry name" value="GAF"/>
    <property type="match status" value="1"/>
</dbReference>
<reference evidence="12 13" key="1">
    <citation type="submission" date="2015-08" db="EMBL/GenBank/DDBJ databases">
        <authorList>
            <person name="Babu N.S."/>
            <person name="Beckwith C.J."/>
            <person name="Beseler K.G."/>
            <person name="Brison A."/>
            <person name="Carone J.V."/>
            <person name="Caskin T.P."/>
            <person name="Diamond M."/>
            <person name="Durham M.E."/>
            <person name="Foxe J.M."/>
            <person name="Go M."/>
            <person name="Henderson B.A."/>
            <person name="Jones I.B."/>
            <person name="McGettigan J.A."/>
            <person name="Micheletti S.J."/>
            <person name="Nasrallah M.E."/>
            <person name="Ortiz D."/>
            <person name="Piller C.R."/>
            <person name="Privatt S.R."/>
            <person name="Schneider S.L."/>
            <person name="Sharp S."/>
            <person name="Smith T.C."/>
            <person name="Stanton J.D."/>
            <person name="Ullery H.E."/>
            <person name="Wilson R.J."/>
            <person name="Serrano M.G."/>
            <person name="Buck G."/>
            <person name="Lee V."/>
            <person name="Wang Y."/>
            <person name="Carvalho R."/>
            <person name="Voegtly L."/>
            <person name="Shi R."/>
            <person name="Duckworth R."/>
            <person name="Johnson A."/>
            <person name="Loviza R."/>
            <person name="Walstead R."/>
            <person name="Shah Z."/>
            <person name="Kiflezghi M."/>
            <person name="Wade K."/>
            <person name="Ball S.L."/>
            <person name="Bradley K.W."/>
            <person name="Asai D.J."/>
            <person name="Bowman C.A."/>
            <person name="Russell D.A."/>
            <person name="Pope W.H."/>
            <person name="Jacobs-Sera D."/>
            <person name="Hendrix R.W."/>
            <person name="Hatfull G.F."/>
        </authorList>
    </citation>
    <scope>NUCLEOTIDE SEQUENCE [LARGE SCALE GENOMIC DNA]</scope>
    <source>
        <strain evidence="12 13">DSM 27710</strain>
    </source>
</reference>
<evidence type="ECO:0000256" key="9">
    <source>
        <dbReference type="SAM" id="MobiDB-lite"/>
    </source>
</evidence>
<keyword evidence="5" id="KW-0547">Nucleotide-binding</keyword>
<evidence type="ECO:0000256" key="3">
    <source>
        <dbReference type="ARBA" id="ARBA00022553"/>
    </source>
</evidence>
<feature type="transmembrane region" description="Helical" evidence="10">
    <location>
        <begin position="6"/>
        <end position="24"/>
    </location>
</feature>
<dbReference type="Pfam" id="PF02518">
    <property type="entry name" value="HATPase_c"/>
    <property type="match status" value="1"/>
</dbReference>
<dbReference type="PATRIC" id="fig|1391653.3.peg.1745"/>
<dbReference type="GO" id="GO:0005524">
    <property type="term" value="F:ATP binding"/>
    <property type="evidence" value="ECO:0007669"/>
    <property type="project" value="UniProtKB-KW"/>
</dbReference>
<feature type="transmembrane region" description="Helical" evidence="10">
    <location>
        <begin position="60"/>
        <end position="83"/>
    </location>
</feature>
<accession>A0A0K1PCQ0</accession>
<dbReference type="InterPro" id="IPR003661">
    <property type="entry name" value="HisK_dim/P_dom"/>
</dbReference>
<dbReference type="EMBL" id="CP012332">
    <property type="protein sequence ID" value="AKU91277.1"/>
    <property type="molecule type" value="Genomic_DNA"/>
</dbReference>
<keyword evidence="8" id="KW-0902">Two-component regulatory system</keyword>
<feature type="domain" description="Histidine kinase" evidence="11">
    <location>
        <begin position="484"/>
        <end position="702"/>
    </location>
</feature>
<keyword evidence="3" id="KW-0597">Phosphoprotein</keyword>
<dbReference type="CDD" id="cd00082">
    <property type="entry name" value="HisKA"/>
    <property type="match status" value="1"/>
</dbReference>
<dbReference type="Pfam" id="PF00512">
    <property type="entry name" value="HisKA"/>
    <property type="match status" value="1"/>
</dbReference>
<feature type="region of interest" description="Disordered" evidence="9">
    <location>
        <begin position="698"/>
        <end position="742"/>
    </location>
</feature>
<sequence length="742" mass="80962">MDIRTQSSLLAAIVSVALAVSMLLRPHRAKAQTHFALLCAALTAWFLGDFLFALTGHDLWMRAAFASGAAVPAAALAFFLEFLGVSRRSARRGRAIAFVGAFGGLAVAATPLARMQPARMFVAAWVFGALAFSISLLYRRMRSTLPRIERARFAYLFVGAAAAVAASALDFLPKAGVTFPALGPIVTSLYLFFLAQTLQVYRLLDLHELFGKFAALSLLALILSSIFVSLVIWAGNATELFLFNTLIASFVILNLFEPLRAKVEGWVIATLFRERYELLQTLARLRTRLSSVIDPLELARLSLDTFHDSRRVTHASLYLLADARPGFSLIDHRGPSPISFLDASAARGVLAVARGGQKAVLLENLERRLLELRRLLGPPTRQSRVVVSPQERPRLVEEHKRLGELRSALTAMKAGICIPLLGSDRVIGFLNLCDERVPEAYSSDEIALMLEIGEQISTVVENSKLFDRMKERDRLAALGEMAAGLAHEIRNPLGAIKGAAQFLDPDRLGGEEGEFLQVIVEEVDRLNGVVTQFLDYARPLKVAVCPIDVNDAVERTLMLLRTSVPPHVEIASELDSAMPKAASDAEQLKQVLFNLVQNAVQAMPEGGRVTVSTSAPPDETSGFHLTSRAAEYVELRIRDTGPGIPEAEREHVFVPFFTTKEKGTGLGLAISQRIIRSHGGTITLQSRPGEGTEFLIRLPAVQEPKAEAPEAGSEPTPDPGPKPADPGGSRRRSRREGGRRAR</sequence>
<dbReference type="OrthoDB" id="9789238at2"/>
<evidence type="ECO:0000256" key="10">
    <source>
        <dbReference type="SAM" id="Phobius"/>
    </source>
</evidence>
<dbReference type="InterPro" id="IPR029016">
    <property type="entry name" value="GAF-like_dom_sf"/>
</dbReference>
<evidence type="ECO:0000256" key="4">
    <source>
        <dbReference type="ARBA" id="ARBA00022679"/>
    </source>
</evidence>
<keyword evidence="7" id="KW-0067">ATP-binding</keyword>
<dbReference type="InterPro" id="IPR005467">
    <property type="entry name" value="His_kinase_dom"/>
</dbReference>
<dbReference type="SMART" id="SM00388">
    <property type="entry name" value="HisKA"/>
    <property type="match status" value="1"/>
</dbReference>
<dbReference type="KEGG" id="vin:AKJ08_1664"/>
<feature type="transmembrane region" description="Helical" evidence="10">
    <location>
        <begin position="95"/>
        <end position="114"/>
    </location>
</feature>
<dbReference type="InterPro" id="IPR004358">
    <property type="entry name" value="Sig_transdc_His_kin-like_C"/>
</dbReference>
<feature type="transmembrane region" description="Helical" evidence="10">
    <location>
        <begin position="120"/>
        <end position="139"/>
    </location>
</feature>
<organism evidence="12 13">
    <name type="scientific">Vulgatibacter incomptus</name>
    <dbReference type="NCBI Taxonomy" id="1391653"/>
    <lineage>
        <taxon>Bacteria</taxon>
        <taxon>Pseudomonadati</taxon>
        <taxon>Myxococcota</taxon>
        <taxon>Myxococcia</taxon>
        <taxon>Myxococcales</taxon>
        <taxon>Cystobacterineae</taxon>
        <taxon>Vulgatibacteraceae</taxon>
        <taxon>Vulgatibacter</taxon>
    </lineage>
</organism>
<dbReference type="PROSITE" id="PS50109">
    <property type="entry name" value="HIS_KIN"/>
    <property type="match status" value="1"/>
</dbReference>
<feature type="transmembrane region" description="Helical" evidence="10">
    <location>
        <begin position="213"/>
        <end position="234"/>
    </location>
</feature>
<evidence type="ECO:0000256" key="1">
    <source>
        <dbReference type="ARBA" id="ARBA00000085"/>
    </source>
</evidence>
<feature type="transmembrane region" description="Helical" evidence="10">
    <location>
        <begin position="36"/>
        <end position="54"/>
    </location>
</feature>
<dbReference type="Gene3D" id="1.10.287.130">
    <property type="match status" value="1"/>
</dbReference>
<dbReference type="Gene3D" id="3.30.450.40">
    <property type="match status" value="1"/>
</dbReference>
<evidence type="ECO:0000259" key="11">
    <source>
        <dbReference type="PROSITE" id="PS50109"/>
    </source>
</evidence>
<feature type="transmembrane region" description="Helical" evidence="10">
    <location>
        <begin position="181"/>
        <end position="201"/>
    </location>
</feature>
<dbReference type="InterPro" id="IPR036097">
    <property type="entry name" value="HisK_dim/P_sf"/>
</dbReference>
<evidence type="ECO:0000256" key="6">
    <source>
        <dbReference type="ARBA" id="ARBA00022777"/>
    </source>
</evidence>
<dbReference type="InterPro" id="IPR036890">
    <property type="entry name" value="HATPase_C_sf"/>
</dbReference>
<evidence type="ECO:0000256" key="7">
    <source>
        <dbReference type="ARBA" id="ARBA00022840"/>
    </source>
</evidence>
<comment type="catalytic activity">
    <reaction evidence="1">
        <text>ATP + protein L-histidine = ADP + protein N-phospho-L-histidine.</text>
        <dbReference type="EC" id="2.7.13.3"/>
    </reaction>
</comment>
<dbReference type="Proteomes" id="UP000055590">
    <property type="component" value="Chromosome"/>
</dbReference>
<gene>
    <name evidence="12" type="ORF">AKJ08_1664</name>
</gene>
<dbReference type="AlphaFoldDB" id="A0A0K1PCQ0"/>
<keyword evidence="6" id="KW-0418">Kinase</keyword>
<dbReference type="GO" id="GO:0000155">
    <property type="term" value="F:phosphorelay sensor kinase activity"/>
    <property type="evidence" value="ECO:0007669"/>
    <property type="project" value="InterPro"/>
</dbReference>
<dbReference type="Gene3D" id="3.30.565.10">
    <property type="entry name" value="Histidine kinase-like ATPase, C-terminal domain"/>
    <property type="match status" value="1"/>
</dbReference>
<dbReference type="SUPFAM" id="SSF47384">
    <property type="entry name" value="Homodimeric domain of signal transducing histidine kinase"/>
    <property type="match status" value="1"/>
</dbReference>
<keyword evidence="10" id="KW-1133">Transmembrane helix</keyword>
<evidence type="ECO:0000256" key="5">
    <source>
        <dbReference type="ARBA" id="ARBA00022741"/>
    </source>
</evidence>
<dbReference type="SUPFAM" id="SSF55781">
    <property type="entry name" value="GAF domain-like"/>
    <property type="match status" value="1"/>
</dbReference>
<evidence type="ECO:0000256" key="8">
    <source>
        <dbReference type="ARBA" id="ARBA00023012"/>
    </source>
</evidence>
<evidence type="ECO:0000256" key="2">
    <source>
        <dbReference type="ARBA" id="ARBA00012438"/>
    </source>
</evidence>